<gene>
    <name evidence="10" type="ORF">RO3G_03008</name>
</gene>
<evidence type="ECO:0000256" key="8">
    <source>
        <dbReference type="SAM" id="MobiDB-lite"/>
    </source>
</evidence>
<dbReference type="GO" id="GO:0010494">
    <property type="term" value="C:cytoplasmic stress granule"/>
    <property type="evidence" value="ECO:0007669"/>
    <property type="project" value="UniProtKB-ARBA"/>
</dbReference>
<dbReference type="Pfam" id="PF02854">
    <property type="entry name" value="MIF4G"/>
    <property type="match status" value="1"/>
</dbReference>
<dbReference type="InterPro" id="IPR003890">
    <property type="entry name" value="MIF4G-like_typ-3"/>
</dbReference>
<dbReference type="VEuPathDB" id="FungiDB:RO3G_03008"/>
<dbReference type="OrthoDB" id="514777at2759"/>
<evidence type="ECO:0000256" key="4">
    <source>
        <dbReference type="ARBA" id="ARBA00022540"/>
    </source>
</evidence>
<feature type="domain" description="MIF4G" evidence="9">
    <location>
        <begin position="392"/>
        <end position="635"/>
    </location>
</feature>
<feature type="region of interest" description="Disordered" evidence="8">
    <location>
        <begin position="298"/>
        <end position="405"/>
    </location>
</feature>
<dbReference type="EMBL" id="CH476733">
    <property type="protein sequence ID" value="EIE78304.1"/>
    <property type="molecule type" value="Genomic_DNA"/>
</dbReference>
<keyword evidence="6" id="KW-0694">RNA-binding</keyword>
<dbReference type="InterPro" id="IPR016024">
    <property type="entry name" value="ARM-type_fold"/>
</dbReference>
<comment type="similarity">
    <text evidence="2">Belongs to the eukaryotic initiation factor 4G family.</text>
</comment>
<feature type="region of interest" description="Disordered" evidence="8">
    <location>
        <begin position="655"/>
        <end position="696"/>
    </location>
</feature>
<keyword evidence="7" id="KW-0648">Protein biosynthesis</keyword>
<evidence type="ECO:0000313" key="10">
    <source>
        <dbReference type="EMBL" id="EIE78304.1"/>
    </source>
</evidence>
<sequence>MQPTYIPPQTRESSNSRNNSASSYPSSQYYGSNNYGAANFNGQTFVRPPTGSKAIPIINPNNREVVQLPAATKESDSLSSQQLEVSKENADARPIKIVDPKEKEHDLEGKENKEAETEDIKEDENKDESLEAETKKEDVIEIESNKEKVNEPKEEKTENSIVDEEEKKEVEEMTDESEGKKIDDKEVVLTEESKTEESKTEESKTEESKTEESKAEESKTEESKTEESKTEESKAEKSKSEEPVDLKESNDKKEEEPEKQAEELKEEKPVIPAPTRCKGDRVIYEIAFMMQFKDCKELPTGANLTPFEDMSTERPNDRGGRSMSRRQTSERGRGPRGLAGEAMLRSGSGRGPRRQDSSGPGSPGGMERQGSNRNRSSRGGKSRRQPKEKDESGKDSAPSTPLEEVVPLFESISNQIWDYAKQAEKEEDSLSLKTVIDLIFDKACDEPAFAVMWAQLAKKLYELTATNENIKNVNIIDEKTNKPSCGGPLYRKYLLNRCQADFHKGWKNDIPQIDENAADVMLTDEYYAAVKAKRRGLGLVQFIGELYKLRILSGNVMKECLRRLCSDTKTPGDEETETMCKLLTTVGQTFESSDINNKQWLDVYFARMKEMYESTTLSSRVKFMILDVMDLRKSRWTLKRGNAQAGPKTIAQIHEEAKKASEEKEKETMKRSGSSRSIGTPISRQGSARSIANLSR</sequence>
<dbReference type="AlphaFoldDB" id="I1BQ24"/>
<dbReference type="GO" id="GO:0016281">
    <property type="term" value="C:eukaryotic translation initiation factor 4F complex"/>
    <property type="evidence" value="ECO:0007669"/>
    <property type="project" value="TreeGrafter"/>
</dbReference>
<keyword evidence="4" id="KW-0396">Initiation factor</keyword>
<evidence type="ECO:0000256" key="3">
    <source>
        <dbReference type="ARBA" id="ARBA00022490"/>
    </source>
</evidence>
<feature type="compositionally biased region" description="Polar residues" evidence="8">
    <location>
        <begin position="671"/>
        <end position="696"/>
    </location>
</feature>
<dbReference type="Proteomes" id="UP000009138">
    <property type="component" value="Unassembled WGS sequence"/>
</dbReference>
<evidence type="ECO:0000313" key="11">
    <source>
        <dbReference type="Proteomes" id="UP000009138"/>
    </source>
</evidence>
<comment type="subcellular location">
    <subcellularLocation>
        <location evidence="1">Cytoplasm</location>
    </subcellularLocation>
</comment>
<feature type="compositionally biased region" description="Basic and acidic residues" evidence="8">
    <location>
        <begin position="655"/>
        <end position="670"/>
    </location>
</feature>
<name>I1BQ24_RHIO9</name>
<feature type="compositionally biased region" description="Basic and acidic residues" evidence="8">
    <location>
        <begin position="123"/>
        <end position="158"/>
    </location>
</feature>
<dbReference type="GO" id="GO:0003743">
    <property type="term" value="F:translation initiation factor activity"/>
    <property type="evidence" value="ECO:0007669"/>
    <property type="project" value="UniProtKB-KW"/>
</dbReference>
<feature type="compositionally biased region" description="Low complexity" evidence="8">
    <location>
        <begin position="13"/>
        <end position="35"/>
    </location>
</feature>
<evidence type="ECO:0000259" key="9">
    <source>
        <dbReference type="SMART" id="SM00543"/>
    </source>
</evidence>
<feature type="compositionally biased region" description="Basic and acidic residues" evidence="8">
    <location>
        <begin position="385"/>
        <end position="394"/>
    </location>
</feature>
<evidence type="ECO:0000256" key="6">
    <source>
        <dbReference type="ARBA" id="ARBA00022884"/>
    </source>
</evidence>
<dbReference type="PANTHER" id="PTHR23253">
    <property type="entry name" value="EUKARYOTIC TRANSLATION INITIATION FACTOR 4 GAMMA"/>
    <property type="match status" value="1"/>
</dbReference>
<feature type="compositionally biased region" description="Basic and acidic residues" evidence="8">
    <location>
        <begin position="165"/>
        <end position="269"/>
    </location>
</feature>
<dbReference type="RefSeq" id="XP_067513700.1">
    <property type="nucleotide sequence ID" value="XM_067657599.1"/>
</dbReference>
<feature type="compositionally biased region" description="Basic and acidic residues" evidence="8">
    <location>
        <begin position="85"/>
        <end position="115"/>
    </location>
</feature>
<dbReference type="PANTHER" id="PTHR23253:SF9">
    <property type="entry name" value="EUKARYOTIC TRANSLATION INITIATION FACTOR 4 GAMMA 2"/>
    <property type="match status" value="1"/>
</dbReference>
<dbReference type="InParanoid" id="I1BQ24"/>
<reference evidence="10 11" key="1">
    <citation type="journal article" date="2009" name="PLoS Genet.">
        <title>Genomic analysis of the basal lineage fungus Rhizopus oryzae reveals a whole-genome duplication.</title>
        <authorList>
            <person name="Ma L.-J."/>
            <person name="Ibrahim A.S."/>
            <person name="Skory C."/>
            <person name="Grabherr M.G."/>
            <person name="Burger G."/>
            <person name="Butler M."/>
            <person name="Elias M."/>
            <person name="Idnurm A."/>
            <person name="Lang B.F."/>
            <person name="Sone T."/>
            <person name="Abe A."/>
            <person name="Calvo S.E."/>
            <person name="Corrochano L.M."/>
            <person name="Engels R."/>
            <person name="Fu J."/>
            <person name="Hansberg W."/>
            <person name="Kim J.-M."/>
            <person name="Kodira C.D."/>
            <person name="Koehrsen M.J."/>
            <person name="Liu B."/>
            <person name="Miranda-Saavedra D."/>
            <person name="O'Leary S."/>
            <person name="Ortiz-Castellanos L."/>
            <person name="Poulter R."/>
            <person name="Rodriguez-Romero J."/>
            <person name="Ruiz-Herrera J."/>
            <person name="Shen Y.-Q."/>
            <person name="Zeng Q."/>
            <person name="Galagan J."/>
            <person name="Birren B.W."/>
            <person name="Cuomo C.A."/>
            <person name="Wickes B.L."/>
        </authorList>
    </citation>
    <scope>NUCLEOTIDE SEQUENCE [LARGE SCALE GENOMIC DNA]</scope>
    <source>
        <strain evidence="11">RA 99-880 / ATCC MYA-4621 / FGSC 9543 / NRRL 43880</strain>
    </source>
</reference>
<feature type="compositionally biased region" description="Basic residues" evidence="8">
    <location>
        <begin position="375"/>
        <end position="384"/>
    </location>
</feature>
<dbReference type="eggNOG" id="KOG0401">
    <property type="taxonomic scope" value="Eukaryota"/>
</dbReference>
<dbReference type="Gene3D" id="1.25.40.180">
    <property type="match status" value="1"/>
</dbReference>
<protein>
    <recommendedName>
        <fullName evidence="9">MIF4G domain-containing protein</fullName>
    </recommendedName>
</protein>
<keyword evidence="11" id="KW-1185">Reference proteome</keyword>
<evidence type="ECO:0000256" key="2">
    <source>
        <dbReference type="ARBA" id="ARBA00005775"/>
    </source>
</evidence>
<organism evidence="10 11">
    <name type="scientific">Rhizopus delemar (strain RA 99-880 / ATCC MYA-4621 / FGSC 9543 / NRRL 43880)</name>
    <name type="common">Mucormycosis agent</name>
    <name type="synonym">Rhizopus arrhizus var. delemar</name>
    <dbReference type="NCBI Taxonomy" id="246409"/>
    <lineage>
        <taxon>Eukaryota</taxon>
        <taxon>Fungi</taxon>
        <taxon>Fungi incertae sedis</taxon>
        <taxon>Mucoromycota</taxon>
        <taxon>Mucoromycotina</taxon>
        <taxon>Mucoromycetes</taxon>
        <taxon>Mucorales</taxon>
        <taxon>Mucorineae</taxon>
        <taxon>Rhizopodaceae</taxon>
        <taxon>Rhizopus</taxon>
    </lineage>
</organism>
<accession>I1BQ24</accession>
<dbReference type="SMART" id="SM00543">
    <property type="entry name" value="MIF4G"/>
    <property type="match status" value="1"/>
</dbReference>
<feature type="region of interest" description="Disordered" evidence="8">
    <location>
        <begin position="1"/>
        <end position="278"/>
    </location>
</feature>
<keyword evidence="5" id="KW-0597">Phosphoprotein</keyword>
<feature type="compositionally biased region" description="Basic and acidic residues" evidence="8">
    <location>
        <begin position="311"/>
        <end position="320"/>
    </location>
</feature>
<dbReference type="STRING" id="246409.I1BQ24"/>
<proteinExistence type="inferred from homology"/>
<evidence type="ECO:0000256" key="1">
    <source>
        <dbReference type="ARBA" id="ARBA00004496"/>
    </source>
</evidence>
<keyword evidence="3" id="KW-0963">Cytoplasm</keyword>
<dbReference type="OMA" id="IANQSQW"/>
<dbReference type="FunFam" id="1.25.40.180:FF:000020">
    <property type="entry name" value="Eukaryotic translation initiation factor subunit"/>
    <property type="match status" value="1"/>
</dbReference>
<dbReference type="GeneID" id="93609980"/>
<dbReference type="GO" id="GO:0003729">
    <property type="term" value="F:mRNA binding"/>
    <property type="evidence" value="ECO:0007669"/>
    <property type="project" value="TreeGrafter"/>
</dbReference>
<dbReference type="SUPFAM" id="SSF48371">
    <property type="entry name" value="ARM repeat"/>
    <property type="match status" value="1"/>
</dbReference>
<evidence type="ECO:0000256" key="5">
    <source>
        <dbReference type="ARBA" id="ARBA00022553"/>
    </source>
</evidence>
<evidence type="ECO:0000256" key="7">
    <source>
        <dbReference type="ARBA" id="ARBA00022917"/>
    </source>
</evidence>